<dbReference type="STRING" id="362257.SVTN_38695"/>
<evidence type="ECO:0000313" key="3">
    <source>
        <dbReference type="Proteomes" id="UP000031774"/>
    </source>
</evidence>
<accession>A0A0B5IFL1</accession>
<dbReference type="AlphaFoldDB" id="A0A0B5IFL1"/>
<protein>
    <submittedName>
        <fullName evidence="2">Uncharacterized protein</fullName>
    </submittedName>
</protein>
<name>A0A0B5IFL1_9ACTN</name>
<dbReference type="Proteomes" id="UP000031774">
    <property type="component" value="Chromosome"/>
</dbReference>
<dbReference type="KEGG" id="svt:SVTN_38695"/>
<sequence>MLTVTRGLGLAAVSDEIWDHEDEDEGDGGEEDEHAVAERIDKEHADNPRLTAWLDEQRGGFEDWSRRHGGGWDFGERSLDRVEALIREHVTSTENLFAHEHTPLVQVACWYVGEVHNRTRGTQWRMDPDPSDTHPWSERPYVIVPFTRLYAYEDPEGIDYDARPRHHPLSSFLTLLRGGATAGQGSLRSELDDYGHE</sequence>
<evidence type="ECO:0000313" key="2">
    <source>
        <dbReference type="EMBL" id="AJF69317.1"/>
    </source>
</evidence>
<feature type="compositionally biased region" description="Acidic residues" evidence="1">
    <location>
        <begin position="16"/>
        <end position="33"/>
    </location>
</feature>
<organism evidence="2 3">
    <name type="scientific">Streptomyces vietnamensis</name>
    <dbReference type="NCBI Taxonomy" id="362257"/>
    <lineage>
        <taxon>Bacteria</taxon>
        <taxon>Bacillati</taxon>
        <taxon>Actinomycetota</taxon>
        <taxon>Actinomycetes</taxon>
        <taxon>Kitasatosporales</taxon>
        <taxon>Streptomycetaceae</taxon>
        <taxon>Streptomyces</taxon>
    </lineage>
</organism>
<dbReference type="HOGENOM" id="CLU_119563_0_0_11"/>
<keyword evidence="3" id="KW-1185">Reference proteome</keyword>
<gene>
    <name evidence="2" type="ORF">SVTN_38695</name>
</gene>
<reference evidence="2 3" key="1">
    <citation type="submission" date="2014-12" db="EMBL/GenBank/DDBJ databases">
        <title>Complete genome sequence of Streptomyces vietnamensis strain GIMV4.0001, a genetic manipulable producer of the benzoisochromanequinone antibiotic granaticin.</title>
        <authorList>
            <person name="Deng M.R."/>
            <person name="Guo J."/>
            <person name="Ma L.Y."/>
            <person name="Feng G.D."/>
            <person name="Mo C.Y."/>
            <person name="Zhu H.H."/>
        </authorList>
    </citation>
    <scope>NUCLEOTIDE SEQUENCE [LARGE SCALE GENOMIC DNA]</scope>
    <source>
        <strain evidence="3">GIMV4.0001</strain>
    </source>
</reference>
<dbReference type="EMBL" id="CP010407">
    <property type="protein sequence ID" value="AJF69317.1"/>
    <property type="molecule type" value="Genomic_DNA"/>
</dbReference>
<evidence type="ECO:0000256" key="1">
    <source>
        <dbReference type="SAM" id="MobiDB-lite"/>
    </source>
</evidence>
<proteinExistence type="predicted"/>
<feature type="region of interest" description="Disordered" evidence="1">
    <location>
        <begin position="15"/>
        <end position="34"/>
    </location>
</feature>